<proteinExistence type="predicted"/>
<protein>
    <submittedName>
        <fullName evidence="1">VWA domain-containing protein</fullName>
    </submittedName>
</protein>
<name>A0A8J6N0V2_9DELT</name>
<dbReference type="EMBL" id="JACNJD010000234">
    <property type="protein sequence ID" value="MBC8177760.1"/>
    <property type="molecule type" value="Genomic_DNA"/>
</dbReference>
<evidence type="ECO:0000313" key="1">
    <source>
        <dbReference type="EMBL" id="MBC8177760.1"/>
    </source>
</evidence>
<dbReference type="AlphaFoldDB" id="A0A8J6N0V2"/>
<dbReference type="Pfam" id="PF05762">
    <property type="entry name" value="VWA_CoxE"/>
    <property type="match status" value="1"/>
</dbReference>
<reference evidence="1 2" key="1">
    <citation type="submission" date="2020-08" db="EMBL/GenBank/DDBJ databases">
        <title>Bridging the membrane lipid divide: bacteria of the FCB group superphylum have the potential to synthesize archaeal ether lipids.</title>
        <authorList>
            <person name="Villanueva L."/>
            <person name="Von Meijenfeldt F.A.B."/>
            <person name="Westbye A.B."/>
            <person name="Yadav S."/>
            <person name="Hopmans E.C."/>
            <person name="Dutilh B.E."/>
            <person name="Sinninghe Damste J.S."/>
        </authorList>
    </citation>
    <scope>NUCLEOTIDE SEQUENCE [LARGE SCALE GENOMIC DNA]</scope>
    <source>
        <strain evidence="1">NIOZ-UU27</strain>
    </source>
</reference>
<organism evidence="1 2">
    <name type="scientific">Candidatus Desulfacyla euxinica</name>
    <dbReference type="NCBI Taxonomy" id="2841693"/>
    <lineage>
        <taxon>Bacteria</taxon>
        <taxon>Deltaproteobacteria</taxon>
        <taxon>Candidatus Desulfacyla</taxon>
    </lineage>
</organism>
<sequence>MEQVLLDLIVALRGSGVRISPSETMDAMKAAALVGYEDRMVLQDSLSAALAKSRHEKELFEACFDSYFSFDGFSNPEEEPSFPAATAPDDQDSPLTQMLLSGDNTGLSISMREAAKKEKIREIYFFTQKSLYVQRILKGMGLEGMNRDMESFFSNESAQSQQKAGALREGRDLLFEKVRDFVESQFSLFAASATEEILDKYLKDMKLSNLEQRDFHRMHAIIKRMVKPINDYRSRRRKRAKRGSLDLKTTLRENIAYQGLIFKPQWKTRKIDRPDMVVLCDVSRSVETVARFMLLFLYSLNEEVAKISSFIFCSNLVEVSHLFDKYDVDEALVRLQKGVGLGIHLGRTDYGQAFKDFKESWLDKVTNKTTILILGDARNNYGNPETGILSLLHKRGKRVIWLNPESPPFWGTG</sequence>
<dbReference type="InterPro" id="IPR008912">
    <property type="entry name" value="Uncharacterised_CoxE"/>
</dbReference>
<dbReference type="PANTHER" id="PTHR39338:SF5">
    <property type="entry name" value="BLR6139 PROTEIN"/>
    <property type="match status" value="1"/>
</dbReference>
<dbReference type="PIRSF" id="PIRSF010256">
    <property type="entry name" value="CoxE_vWa"/>
    <property type="match status" value="1"/>
</dbReference>
<accession>A0A8J6N0V2</accession>
<dbReference type="InterPro" id="IPR011195">
    <property type="entry name" value="UCP010256"/>
</dbReference>
<gene>
    <name evidence="1" type="ORF">H8E19_10180</name>
</gene>
<comment type="caution">
    <text evidence="1">The sequence shown here is derived from an EMBL/GenBank/DDBJ whole genome shotgun (WGS) entry which is preliminary data.</text>
</comment>
<feature type="non-terminal residue" evidence="1">
    <location>
        <position position="413"/>
    </location>
</feature>
<dbReference type="PANTHER" id="PTHR39338">
    <property type="entry name" value="BLL5662 PROTEIN-RELATED"/>
    <property type="match status" value="1"/>
</dbReference>
<dbReference type="Proteomes" id="UP000650524">
    <property type="component" value="Unassembled WGS sequence"/>
</dbReference>
<dbReference type="InterPro" id="IPR036465">
    <property type="entry name" value="vWFA_dom_sf"/>
</dbReference>
<evidence type="ECO:0000313" key="2">
    <source>
        <dbReference type="Proteomes" id="UP000650524"/>
    </source>
</evidence>
<dbReference type="SUPFAM" id="SSF53300">
    <property type="entry name" value="vWA-like"/>
    <property type="match status" value="1"/>
</dbReference>